<dbReference type="RefSeq" id="WP_072935322.1">
    <property type="nucleotide sequence ID" value="NZ_FQUG01000004.1"/>
</dbReference>
<dbReference type="OrthoDB" id="32195at2"/>
<dbReference type="AlphaFoldDB" id="A0A1M4WKQ3"/>
<organism evidence="1 2">
    <name type="scientific">Schwartzia succinivorans DSM 10502</name>
    <dbReference type="NCBI Taxonomy" id="1123243"/>
    <lineage>
        <taxon>Bacteria</taxon>
        <taxon>Bacillati</taxon>
        <taxon>Bacillota</taxon>
        <taxon>Negativicutes</taxon>
        <taxon>Selenomonadales</taxon>
        <taxon>Selenomonadaceae</taxon>
        <taxon>Schwartzia</taxon>
    </lineage>
</organism>
<evidence type="ECO:0000313" key="2">
    <source>
        <dbReference type="Proteomes" id="UP000184404"/>
    </source>
</evidence>
<sequence>MNSVRIYTYLVKQDANLTDAPLPQYDLNNLIRDAEKKFVEELDSIDHPVFHVETFGQQAALVETLLPPERFHGEVAYLLSLLCEEKGTKDMDTENALADENSYDEMEGFCVIENGDNLRDRFAEINAFNKFEEAKGFFNRRVGMFGGGSEQVKEAIEDPECKYFFTAGYRIMIERIKYHNKIGG</sequence>
<proteinExistence type="predicted"/>
<name>A0A1M4WKQ3_9FIRM</name>
<evidence type="ECO:0000313" key="1">
    <source>
        <dbReference type="EMBL" id="SHE81633.1"/>
    </source>
</evidence>
<dbReference type="EMBL" id="FQUG01000004">
    <property type="protein sequence ID" value="SHE81633.1"/>
    <property type="molecule type" value="Genomic_DNA"/>
</dbReference>
<accession>A0A1M4WKQ3</accession>
<reference evidence="1 2" key="1">
    <citation type="submission" date="2016-11" db="EMBL/GenBank/DDBJ databases">
        <authorList>
            <person name="Jaros S."/>
            <person name="Januszkiewicz K."/>
            <person name="Wedrychowicz H."/>
        </authorList>
    </citation>
    <scope>NUCLEOTIDE SEQUENCE [LARGE SCALE GENOMIC DNA]</scope>
    <source>
        <strain evidence="1 2">DSM 10502</strain>
    </source>
</reference>
<gene>
    <name evidence="1" type="ORF">SAMN02745190_01258</name>
</gene>
<keyword evidence="2" id="KW-1185">Reference proteome</keyword>
<dbReference type="STRING" id="1123243.SAMN02745190_01258"/>
<dbReference type="Proteomes" id="UP000184404">
    <property type="component" value="Unassembled WGS sequence"/>
</dbReference>
<protein>
    <submittedName>
        <fullName evidence="1">Uncharacterized protein</fullName>
    </submittedName>
</protein>